<evidence type="ECO:0000313" key="8">
    <source>
        <dbReference type="Proteomes" id="UP001240447"/>
    </source>
</evidence>
<evidence type="ECO:0000256" key="3">
    <source>
        <dbReference type="ARBA" id="ARBA00022692"/>
    </source>
</evidence>
<comment type="caution">
    <text evidence="7">The sequence shown here is derived from an EMBL/GenBank/DDBJ whole genome shotgun (WGS) entry which is preliminary data.</text>
</comment>
<dbReference type="InterPro" id="IPR002781">
    <property type="entry name" value="TM_pro_TauE-like"/>
</dbReference>
<name>A0ABT9NNQ9_9ACTN</name>
<feature type="transmembrane region" description="Helical" evidence="6">
    <location>
        <begin position="256"/>
        <end position="279"/>
    </location>
</feature>
<comment type="subcellular location">
    <subcellularLocation>
        <location evidence="6">Cell membrane</location>
        <topology evidence="6">Multi-pass membrane protein</topology>
    </subcellularLocation>
    <subcellularLocation>
        <location evidence="1">Membrane</location>
        <topology evidence="1">Multi-pass membrane protein</topology>
    </subcellularLocation>
</comment>
<comment type="similarity">
    <text evidence="2 6">Belongs to the 4-toluene sulfonate uptake permease (TSUP) (TC 2.A.102) family.</text>
</comment>
<evidence type="ECO:0000256" key="2">
    <source>
        <dbReference type="ARBA" id="ARBA00009142"/>
    </source>
</evidence>
<evidence type="ECO:0000256" key="5">
    <source>
        <dbReference type="ARBA" id="ARBA00023136"/>
    </source>
</evidence>
<evidence type="ECO:0000313" key="7">
    <source>
        <dbReference type="EMBL" id="MDP9821480.1"/>
    </source>
</evidence>
<dbReference type="EMBL" id="JAUSQM010000001">
    <property type="protein sequence ID" value="MDP9821480.1"/>
    <property type="molecule type" value="Genomic_DNA"/>
</dbReference>
<keyword evidence="8" id="KW-1185">Reference proteome</keyword>
<dbReference type="Proteomes" id="UP001240447">
    <property type="component" value="Unassembled WGS sequence"/>
</dbReference>
<evidence type="ECO:0000256" key="4">
    <source>
        <dbReference type="ARBA" id="ARBA00022989"/>
    </source>
</evidence>
<gene>
    <name evidence="7" type="ORF">J2S59_001289</name>
</gene>
<proteinExistence type="inferred from homology"/>
<evidence type="ECO:0000256" key="1">
    <source>
        <dbReference type="ARBA" id="ARBA00004141"/>
    </source>
</evidence>
<dbReference type="Pfam" id="PF01925">
    <property type="entry name" value="TauE"/>
    <property type="match status" value="1"/>
</dbReference>
<evidence type="ECO:0000256" key="6">
    <source>
        <dbReference type="RuleBase" id="RU363041"/>
    </source>
</evidence>
<dbReference type="InterPro" id="IPR051598">
    <property type="entry name" value="TSUP/Inactive_protease-like"/>
</dbReference>
<feature type="transmembrane region" description="Helical" evidence="6">
    <location>
        <begin position="201"/>
        <end position="225"/>
    </location>
</feature>
<dbReference type="RefSeq" id="WP_306824929.1">
    <property type="nucleotide sequence ID" value="NZ_JAUSQM010000001.1"/>
</dbReference>
<keyword evidence="4 6" id="KW-1133">Transmembrane helix</keyword>
<reference evidence="7 8" key="1">
    <citation type="submission" date="2023-07" db="EMBL/GenBank/DDBJ databases">
        <title>Sequencing the genomes of 1000 actinobacteria strains.</title>
        <authorList>
            <person name="Klenk H.-P."/>
        </authorList>
    </citation>
    <scope>NUCLEOTIDE SEQUENCE [LARGE SCALE GENOMIC DNA]</scope>
    <source>
        <strain evidence="7 8">GD13</strain>
    </source>
</reference>
<protein>
    <recommendedName>
        <fullName evidence="6">Probable membrane transporter protein</fullName>
    </recommendedName>
</protein>
<dbReference type="PANTHER" id="PTHR43701:SF12">
    <property type="entry name" value="MEMBRANE TRANSPORTER PROTEIN YTNM-RELATED"/>
    <property type="match status" value="1"/>
</dbReference>
<accession>A0ABT9NNQ9</accession>
<keyword evidence="3 6" id="KW-0812">Transmembrane</keyword>
<feature type="transmembrane region" description="Helical" evidence="6">
    <location>
        <begin position="73"/>
        <end position="96"/>
    </location>
</feature>
<keyword evidence="5 6" id="KW-0472">Membrane</keyword>
<feature type="transmembrane region" description="Helical" evidence="6">
    <location>
        <begin position="29"/>
        <end position="52"/>
    </location>
</feature>
<sequence>MFLLVLLAIFGFVAQLVDGSLGMGYGVTSTSMLVAVGIAPAAASAAVNFAQLGTTLASGVSHAKMGNVDWRTVSILALPGAVGAFVGAFFLVSLSVAVATPMVATILLVLGTYVFLRFLLLAGRRPTFKGSPSAWFLVPMGFVGGTVNSIGGGGWGPIGTTTLLSSGRLEPRKVVGSISTTEFGVTVGGSLGFLLALQLDAVPWSFTIALLAGGVLAAPFAAYLVRHLAPRVLGVAAGGMIIVTNVRTLLDNGGLSAGVIGLVLVPLVVGWIAAVVWAVRAGRADRLAREGARAADEAAARVAQVT</sequence>
<feature type="transmembrane region" description="Helical" evidence="6">
    <location>
        <begin position="134"/>
        <end position="155"/>
    </location>
</feature>
<organism evidence="7 8">
    <name type="scientific">Nocardioides massiliensis</name>
    <dbReference type="NCBI Taxonomy" id="1325935"/>
    <lineage>
        <taxon>Bacteria</taxon>
        <taxon>Bacillati</taxon>
        <taxon>Actinomycetota</taxon>
        <taxon>Actinomycetes</taxon>
        <taxon>Propionibacteriales</taxon>
        <taxon>Nocardioidaceae</taxon>
        <taxon>Nocardioides</taxon>
    </lineage>
</organism>
<dbReference type="PANTHER" id="PTHR43701">
    <property type="entry name" value="MEMBRANE TRANSPORTER PROTEIN MJ0441-RELATED"/>
    <property type="match status" value="1"/>
</dbReference>
<keyword evidence="6" id="KW-1003">Cell membrane</keyword>
<feature type="transmembrane region" description="Helical" evidence="6">
    <location>
        <begin position="102"/>
        <end position="122"/>
    </location>
</feature>